<reference evidence="1" key="1">
    <citation type="journal article" date="2013" name="Sci. Rep.">
        <title>Metagenomics uncovers a new group of low GC and ultra-small marine Actinobacteria.</title>
        <authorList>
            <person name="Ghai R."/>
            <person name="Mizuno C.M."/>
            <person name="Picazo A."/>
            <person name="Camacho A."/>
            <person name="Rodriguez-Valera F."/>
        </authorList>
    </citation>
    <scope>NUCLEOTIDE SEQUENCE</scope>
</reference>
<dbReference type="AlphaFoldDB" id="S5DVG8"/>
<dbReference type="EMBL" id="KC811116">
    <property type="protein sequence ID" value="AGQ18932.1"/>
    <property type="molecule type" value="Genomic_DNA"/>
</dbReference>
<organism evidence="1">
    <name type="scientific">Candidatus Actinomarina minuta</name>
    <dbReference type="NCBI Taxonomy" id="1389454"/>
    <lineage>
        <taxon>Bacteria</taxon>
        <taxon>Bacillati</taxon>
        <taxon>Actinomycetota</taxon>
        <taxon>Actinomycetes</taxon>
        <taxon>Candidatus Actinomarinidae</taxon>
        <taxon>Candidatus Actinomarinales</taxon>
        <taxon>Candidatus Actinomarineae</taxon>
        <taxon>Candidatus Actinomarinaceae</taxon>
        <taxon>Candidatus Actinomarina</taxon>
    </lineage>
</organism>
<accession>S5DVG8</accession>
<name>S5DVG8_9ACTN</name>
<proteinExistence type="predicted"/>
<evidence type="ECO:0000313" key="1">
    <source>
        <dbReference type="EMBL" id="AGQ18932.1"/>
    </source>
</evidence>
<sequence length="192" mass="22445">MKNLDFMKLSIFFLVFNTCISEVSTPEKISNCIMLADNIEEVFDTIQIEAYESEIYRTYSGIDATKLDYVNEALRINKIGIDGLGKIISIYEINNDHLSGLIDGFYNNFLDSREANLALEKHLISVNNQWTIQEEVDWWEENQQFSIKNWRDSEEYLQLMSEKSQNTLYPDPDFVVSDSYPKNVLRRHCDSL</sequence>
<protein>
    <submittedName>
        <fullName evidence="1">MedDCM-OCT-S28-C70-cds25</fullName>
    </submittedName>
</protein>